<dbReference type="Proteomes" id="UP000269721">
    <property type="component" value="Unassembled WGS sequence"/>
</dbReference>
<organism evidence="2 3">
    <name type="scientific">Blyttiomyces helicus</name>
    <dbReference type="NCBI Taxonomy" id="388810"/>
    <lineage>
        <taxon>Eukaryota</taxon>
        <taxon>Fungi</taxon>
        <taxon>Fungi incertae sedis</taxon>
        <taxon>Chytridiomycota</taxon>
        <taxon>Chytridiomycota incertae sedis</taxon>
        <taxon>Chytridiomycetes</taxon>
        <taxon>Chytridiomycetes incertae sedis</taxon>
        <taxon>Blyttiomyces</taxon>
    </lineage>
</organism>
<feature type="region of interest" description="Disordered" evidence="1">
    <location>
        <begin position="104"/>
        <end position="166"/>
    </location>
</feature>
<feature type="compositionally biased region" description="Pro residues" evidence="1">
    <location>
        <begin position="148"/>
        <end position="160"/>
    </location>
</feature>
<evidence type="ECO:0000313" key="2">
    <source>
        <dbReference type="EMBL" id="RKO84305.1"/>
    </source>
</evidence>
<dbReference type="EMBL" id="ML000261">
    <property type="protein sequence ID" value="RKO84305.1"/>
    <property type="molecule type" value="Genomic_DNA"/>
</dbReference>
<keyword evidence="3" id="KW-1185">Reference proteome</keyword>
<name>A0A4P9VZ89_9FUNG</name>
<protein>
    <submittedName>
        <fullName evidence="2">Uncharacterized protein</fullName>
    </submittedName>
</protein>
<proteinExistence type="predicted"/>
<evidence type="ECO:0000256" key="1">
    <source>
        <dbReference type="SAM" id="MobiDB-lite"/>
    </source>
</evidence>
<evidence type="ECO:0000313" key="3">
    <source>
        <dbReference type="Proteomes" id="UP000269721"/>
    </source>
</evidence>
<sequence length="247" mass="26343">IVNVRAAMDQCKATQDQLGERMKELRGKVSSVVAAANAIEISVRTPNPRPPPAVHILPPPAEALDADPTDVNFTRVCTLLETLLAEASAAVVLDRHAGAPLPFCPSPIEREPPPLRSQLPKPSSDPKAALAQPPPQPATPTPAVSNPPELPSTQSPPPPPRRCRRRPTLSTALTLPQTITLLLELQFSFALLAGVTAWDLFKASVIRSVVWWAGWIPGSGLAWRAARACAVSVGVDLGDEEGEDDEE</sequence>
<accession>A0A4P9VZ89</accession>
<gene>
    <name evidence="2" type="ORF">BDK51DRAFT_34395</name>
</gene>
<reference evidence="3" key="1">
    <citation type="journal article" date="2018" name="Nat. Microbiol.">
        <title>Leveraging single-cell genomics to expand the fungal tree of life.</title>
        <authorList>
            <person name="Ahrendt S.R."/>
            <person name="Quandt C.A."/>
            <person name="Ciobanu D."/>
            <person name="Clum A."/>
            <person name="Salamov A."/>
            <person name="Andreopoulos B."/>
            <person name="Cheng J.F."/>
            <person name="Woyke T."/>
            <person name="Pelin A."/>
            <person name="Henrissat B."/>
            <person name="Reynolds N.K."/>
            <person name="Benny G.L."/>
            <person name="Smith M.E."/>
            <person name="James T.Y."/>
            <person name="Grigoriev I.V."/>
        </authorList>
    </citation>
    <scope>NUCLEOTIDE SEQUENCE [LARGE SCALE GENOMIC DNA]</scope>
</reference>
<dbReference type="AlphaFoldDB" id="A0A4P9VZ89"/>
<feature type="non-terminal residue" evidence="2">
    <location>
        <position position="1"/>
    </location>
</feature>